<keyword evidence="2" id="KW-1185">Reference proteome</keyword>
<dbReference type="InterPro" id="IPR027417">
    <property type="entry name" value="P-loop_NTPase"/>
</dbReference>
<dbReference type="PANTHER" id="PTHR14241:SF1">
    <property type="entry name" value="INTERFERON-INDUCED PROTEIN 44-RELATED"/>
    <property type="match status" value="1"/>
</dbReference>
<dbReference type="Proteomes" id="UP001460270">
    <property type="component" value="Unassembled WGS sequence"/>
</dbReference>
<dbReference type="CDD" id="cd00882">
    <property type="entry name" value="Ras_like_GTPase"/>
    <property type="match status" value="1"/>
</dbReference>
<feature type="non-terminal residue" evidence="1">
    <location>
        <position position="277"/>
    </location>
</feature>
<name>A0AAW0PP09_9GOBI</name>
<accession>A0AAW0PP09</accession>
<sequence>MSSTSLISSTNKEKLLTEINRYIPKHGEKHLRILVYGPVGAGKSCFINSVITALYGRLYIAAETRTMDTGSRSHTLKYETHQIYKDGGFSDENFPFVFNDMMGMEEGDKIGVHPKDIKLVMKGHVKEGYMFNPMAPLSKDNPYYNHNPTIDDKVHVLVLMLSANCTEIDASIIQKMKEVRETAHSLGIPQIAVGTHIDEQCPEIKKNIRDTYRSRSLKIKMEEYSKAVELSLNNIFAVKNYSEETDNNANVDTLILIALRNMVYYGLDFVRKQKLTF</sequence>
<dbReference type="GO" id="GO:0006955">
    <property type="term" value="P:immune response"/>
    <property type="evidence" value="ECO:0007669"/>
    <property type="project" value="TreeGrafter"/>
</dbReference>
<dbReference type="SUPFAM" id="SSF52540">
    <property type="entry name" value="P-loop containing nucleoside triphosphate hydrolases"/>
    <property type="match status" value="1"/>
</dbReference>
<proteinExistence type="predicted"/>
<dbReference type="EMBL" id="JBBPFD010000005">
    <property type="protein sequence ID" value="KAK7925087.1"/>
    <property type="molecule type" value="Genomic_DNA"/>
</dbReference>
<evidence type="ECO:0000313" key="2">
    <source>
        <dbReference type="Proteomes" id="UP001460270"/>
    </source>
</evidence>
<gene>
    <name evidence="1" type="ORF">WMY93_007397</name>
</gene>
<reference evidence="2" key="1">
    <citation type="submission" date="2024-04" db="EMBL/GenBank/DDBJ databases">
        <title>Salinicola lusitanus LLJ914,a marine bacterium isolated from the Okinawa Trough.</title>
        <authorList>
            <person name="Li J."/>
        </authorList>
    </citation>
    <scope>NUCLEOTIDE SEQUENCE [LARGE SCALE GENOMIC DNA]</scope>
</reference>
<dbReference type="AlphaFoldDB" id="A0AAW0PP09"/>
<protein>
    <recommendedName>
        <fullName evidence="3">G domain-containing protein</fullName>
    </recommendedName>
</protein>
<organism evidence="1 2">
    <name type="scientific">Mugilogobius chulae</name>
    <name type="common">yellowstripe goby</name>
    <dbReference type="NCBI Taxonomy" id="88201"/>
    <lineage>
        <taxon>Eukaryota</taxon>
        <taxon>Metazoa</taxon>
        <taxon>Chordata</taxon>
        <taxon>Craniata</taxon>
        <taxon>Vertebrata</taxon>
        <taxon>Euteleostomi</taxon>
        <taxon>Actinopterygii</taxon>
        <taxon>Neopterygii</taxon>
        <taxon>Teleostei</taxon>
        <taxon>Neoteleostei</taxon>
        <taxon>Acanthomorphata</taxon>
        <taxon>Gobiaria</taxon>
        <taxon>Gobiiformes</taxon>
        <taxon>Gobioidei</taxon>
        <taxon>Gobiidae</taxon>
        <taxon>Gobionellinae</taxon>
        <taxon>Mugilogobius</taxon>
    </lineage>
</organism>
<dbReference type="Gene3D" id="3.40.50.300">
    <property type="entry name" value="P-loop containing nucleotide triphosphate hydrolases"/>
    <property type="match status" value="1"/>
</dbReference>
<comment type="caution">
    <text evidence="1">The sequence shown here is derived from an EMBL/GenBank/DDBJ whole genome shotgun (WGS) entry which is preliminary data.</text>
</comment>
<dbReference type="PANTHER" id="PTHR14241">
    <property type="entry name" value="INTERFERON-INDUCED PROTEIN 44"/>
    <property type="match status" value="1"/>
</dbReference>
<evidence type="ECO:0000313" key="1">
    <source>
        <dbReference type="EMBL" id="KAK7925087.1"/>
    </source>
</evidence>
<evidence type="ECO:0008006" key="3">
    <source>
        <dbReference type="Google" id="ProtNLM"/>
    </source>
</evidence>